<dbReference type="EMBL" id="CAXIPR030002384">
    <property type="protein sequence ID" value="CAM0149751.1"/>
    <property type="molecule type" value="Genomic_DNA"/>
</dbReference>
<dbReference type="PANTHER" id="PTHR34223:SF107">
    <property type="entry name" value="F-BOX DOMAIN-CONTAINING PROTEIN"/>
    <property type="match status" value="1"/>
</dbReference>
<dbReference type="SUPFAM" id="SSF52058">
    <property type="entry name" value="L domain-like"/>
    <property type="match status" value="1"/>
</dbReference>
<dbReference type="InterPro" id="IPR053781">
    <property type="entry name" value="F-box_AtFBL13-like"/>
</dbReference>
<evidence type="ECO:0000313" key="3">
    <source>
        <dbReference type="Proteomes" id="UP001497457"/>
    </source>
</evidence>
<reference evidence="2" key="1">
    <citation type="submission" date="2024-10" db="EMBL/GenBank/DDBJ databases">
        <authorList>
            <person name="Ryan C."/>
        </authorList>
    </citation>
    <scope>NUCLEOTIDE SEQUENCE [LARGE SCALE GENOMIC DNA]</scope>
</reference>
<accession>A0ABC9H8G3</accession>
<dbReference type="InterPro" id="IPR053197">
    <property type="entry name" value="F-box_SCFL_complex_component"/>
</dbReference>
<evidence type="ECO:0000313" key="2">
    <source>
        <dbReference type="EMBL" id="CAM0149751.1"/>
    </source>
</evidence>
<evidence type="ECO:0000259" key="1">
    <source>
        <dbReference type="Pfam" id="PF00646"/>
    </source>
</evidence>
<organism evidence="2 3">
    <name type="scientific">Urochloa decumbens</name>
    <dbReference type="NCBI Taxonomy" id="240449"/>
    <lineage>
        <taxon>Eukaryota</taxon>
        <taxon>Viridiplantae</taxon>
        <taxon>Streptophyta</taxon>
        <taxon>Embryophyta</taxon>
        <taxon>Tracheophyta</taxon>
        <taxon>Spermatophyta</taxon>
        <taxon>Magnoliopsida</taxon>
        <taxon>Liliopsida</taxon>
        <taxon>Poales</taxon>
        <taxon>Poaceae</taxon>
        <taxon>PACMAD clade</taxon>
        <taxon>Panicoideae</taxon>
        <taxon>Panicodae</taxon>
        <taxon>Paniceae</taxon>
        <taxon>Melinidinae</taxon>
        <taxon>Urochloa</taxon>
    </lineage>
</organism>
<dbReference type="InterPro" id="IPR036047">
    <property type="entry name" value="F-box-like_dom_sf"/>
</dbReference>
<name>A0ABC9H8G3_9POAL</name>
<dbReference type="Pfam" id="PF00646">
    <property type="entry name" value="F-box"/>
    <property type="match status" value="1"/>
</dbReference>
<sequence length="322" mass="36574">MSPAKKHKNVPAPIGGNGIEALPDGVLEHILGFLPVEEAGRTSVLARSWRHRWKYATALRVRCLLKNNCGCPQPCFESWEDVDDMLRLRGCAPLEVCKITFASFYDDDDVVCLNRWVRHVVMCQVQRFRLENHYTAEHLVLDNLPLVSRHLTRLELVGLWLNNGFCDFSSCPSLQYLELGNCFFRGAKKLSSDSIKWLSMTSCDFKMDFGTLILVPGLVSLRLDSHLHRRPMLGSMPLLQEAFVRVPYLDNITEYCEEEDCYSCHDIMDDNKCALLNGLSNAEYLALLSESDTYLSPLQDSYEVGQQSVSLIVGFTLKLSIR</sequence>
<dbReference type="CDD" id="cd22160">
    <property type="entry name" value="F-box_AtFBL13-like"/>
    <property type="match status" value="1"/>
</dbReference>
<feature type="domain" description="F-box" evidence="1">
    <location>
        <begin position="20"/>
        <end position="54"/>
    </location>
</feature>
<dbReference type="SUPFAM" id="SSF81383">
    <property type="entry name" value="F-box domain"/>
    <property type="match status" value="1"/>
</dbReference>
<dbReference type="PANTHER" id="PTHR34223">
    <property type="entry name" value="OS11G0201299 PROTEIN"/>
    <property type="match status" value="1"/>
</dbReference>
<proteinExistence type="predicted"/>
<dbReference type="Proteomes" id="UP001497457">
    <property type="component" value="Unassembled WGS sequence"/>
</dbReference>
<comment type="caution">
    <text evidence="2">The sequence shown here is derived from an EMBL/GenBank/DDBJ whole genome shotgun (WGS) entry which is preliminary data.</text>
</comment>
<protein>
    <recommendedName>
        <fullName evidence="1">F-box domain-containing protein</fullName>
    </recommendedName>
</protein>
<dbReference type="AlphaFoldDB" id="A0ABC9H8G3"/>
<dbReference type="InterPro" id="IPR001810">
    <property type="entry name" value="F-box_dom"/>
</dbReference>
<keyword evidence="3" id="KW-1185">Reference proteome</keyword>
<gene>
    <name evidence="2" type="ORF">URODEC1_LOCUS122893</name>
</gene>